<evidence type="ECO:0008006" key="4">
    <source>
        <dbReference type="Google" id="ProtNLM"/>
    </source>
</evidence>
<accession>A0A540KVF1</accession>
<evidence type="ECO:0000313" key="3">
    <source>
        <dbReference type="Proteomes" id="UP000315295"/>
    </source>
</evidence>
<comment type="caution">
    <text evidence="2">The sequence shown here is derived from an EMBL/GenBank/DDBJ whole genome shotgun (WGS) entry which is preliminary data.</text>
</comment>
<dbReference type="EMBL" id="VIEB01000919">
    <property type="protein sequence ID" value="TQD78205.1"/>
    <property type="molecule type" value="Genomic_DNA"/>
</dbReference>
<protein>
    <recommendedName>
        <fullName evidence="4">Aminotransferase-like plant mobile domain-containing protein</fullName>
    </recommendedName>
</protein>
<evidence type="ECO:0000256" key="1">
    <source>
        <dbReference type="SAM" id="Coils"/>
    </source>
</evidence>
<keyword evidence="1" id="KW-0175">Coiled coil</keyword>
<dbReference type="AlphaFoldDB" id="A0A540KVF1"/>
<dbReference type="Proteomes" id="UP000315295">
    <property type="component" value="Unassembled WGS sequence"/>
</dbReference>
<feature type="coiled-coil region" evidence="1">
    <location>
        <begin position="312"/>
        <end position="353"/>
    </location>
</feature>
<keyword evidence="3" id="KW-1185">Reference proteome</keyword>
<reference evidence="2 3" key="1">
    <citation type="journal article" date="2019" name="G3 (Bethesda)">
        <title>Sequencing of a Wild Apple (Malus baccata) Genome Unravels the Differences Between Cultivated and Wild Apple Species Regarding Disease Resistance and Cold Tolerance.</title>
        <authorList>
            <person name="Chen X."/>
        </authorList>
    </citation>
    <scope>NUCLEOTIDE SEQUENCE [LARGE SCALE GENOMIC DNA]</scope>
    <source>
        <strain evidence="3">cv. Shandingzi</strain>
        <tissue evidence="2">Leaves</tissue>
    </source>
</reference>
<dbReference type="PANTHER" id="PTHR34835:SF81">
    <property type="entry name" value="OS06G0475900 PROTEIN"/>
    <property type="match status" value="1"/>
</dbReference>
<dbReference type="PANTHER" id="PTHR34835">
    <property type="entry name" value="OS07G0283600 PROTEIN-RELATED"/>
    <property type="match status" value="1"/>
</dbReference>
<proteinExistence type="predicted"/>
<organism evidence="2 3">
    <name type="scientific">Malus baccata</name>
    <name type="common">Siberian crab apple</name>
    <name type="synonym">Pyrus baccata</name>
    <dbReference type="NCBI Taxonomy" id="106549"/>
    <lineage>
        <taxon>Eukaryota</taxon>
        <taxon>Viridiplantae</taxon>
        <taxon>Streptophyta</taxon>
        <taxon>Embryophyta</taxon>
        <taxon>Tracheophyta</taxon>
        <taxon>Spermatophyta</taxon>
        <taxon>Magnoliopsida</taxon>
        <taxon>eudicotyledons</taxon>
        <taxon>Gunneridae</taxon>
        <taxon>Pentapetalae</taxon>
        <taxon>rosids</taxon>
        <taxon>fabids</taxon>
        <taxon>Rosales</taxon>
        <taxon>Rosaceae</taxon>
        <taxon>Amygdaloideae</taxon>
        <taxon>Maleae</taxon>
        <taxon>Malus</taxon>
    </lineage>
</organism>
<name>A0A540KVF1_MALBA</name>
<sequence>MEEMRLSVTNAHLELMNRTPFGRLFKAYHENLIIDGVCRKCDANIVSILKCYDPVQKAFVFGGITATISAKDIAEIFGLPDEGEEINLNSRKRKSAFTGFYERCLADVKDISKKILEERILRVVKLHGSVYEGDFVRLVCLYFCLTLFFSTSGNNTSLYMVGYVEDITKMKDYAWAVAVKNWLLGTIDNMGERYESVTGCVIGLLFWFCERTPIRGRENMPLKVVKWNLSELYAKMEIMKIHELEEVVQLGGGSPKTPETEKKIIQLRSHGGGINVEPHKVSDEEFLPMFDILPSEFMENNLGEPSNSKADLNDLERKLQETSLLVEDYRSEIMKLTIENENLKEELKCKENYIVKDKSPKQNSMILRVVDSFFEILNDDQIGIPKDQLKYGFMPTFAWVRKF</sequence>
<evidence type="ECO:0000313" key="2">
    <source>
        <dbReference type="EMBL" id="TQD78205.1"/>
    </source>
</evidence>
<gene>
    <name evidence="2" type="ORF">C1H46_036231</name>
</gene>